<dbReference type="EMBL" id="FNVQ01000006">
    <property type="protein sequence ID" value="SEG84282.1"/>
    <property type="molecule type" value="Genomic_DNA"/>
</dbReference>
<evidence type="ECO:0000313" key="2">
    <source>
        <dbReference type="EMBL" id="SEG84282.1"/>
    </source>
</evidence>
<evidence type="ECO:0000313" key="3">
    <source>
        <dbReference type="Proteomes" id="UP000236745"/>
    </source>
</evidence>
<sequence length="43" mass="4471">MVATHNDEKYEELGLVPSILMVVVGLVIAIIPALVQIGILAAG</sequence>
<organism evidence="2 3">
    <name type="scientific">Marinobacterium lutimaris</name>
    <dbReference type="NCBI Taxonomy" id="568106"/>
    <lineage>
        <taxon>Bacteria</taxon>
        <taxon>Pseudomonadati</taxon>
        <taxon>Pseudomonadota</taxon>
        <taxon>Gammaproteobacteria</taxon>
        <taxon>Oceanospirillales</taxon>
        <taxon>Oceanospirillaceae</taxon>
        <taxon>Marinobacterium</taxon>
    </lineage>
</organism>
<dbReference type="Proteomes" id="UP000236745">
    <property type="component" value="Unassembled WGS sequence"/>
</dbReference>
<name>A0A1H6DGP1_9GAMM</name>
<evidence type="ECO:0000256" key="1">
    <source>
        <dbReference type="SAM" id="Phobius"/>
    </source>
</evidence>
<accession>A0A1H6DGP1</accession>
<dbReference type="RefSeq" id="WP_268807734.1">
    <property type="nucleotide sequence ID" value="NZ_FNVQ01000006.1"/>
</dbReference>
<gene>
    <name evidence="2" type="ORF">SAMN05444390_106108</name>
</gene>
<keyword evidence="3" id="KW-1185">Reference proteome</keyword>
<proteinExistence type="predicted"/>
<keyword evidence="1" id="KW-0812">Transmembrane</keyword>
<keyword evidence="1" id="KW-0472">Membrane</keyword>
<keyword evidence="1" id="KW-1133">Transmembrane helix</keyword>
<protein>
    <submittedName>
        <fullName evidence="2">Uncharacterized protein</fullName>
    </submittedName>
</protein>
<feature type="transmembrane region" description="Helical" evidence="1">
    <location>
        <begin position="19"/>
        <end position="42"/>
    </location>
</feature>
<reference evidence="2 3" key="1">
    <citation type="submission" date="2016-10" db="EMBL/GenBank/DDBJ databases">
        <authorList>
            <person name="de Groot N.N."/>
        </authorList>
    </citation>
    <scope>NUCLEOTIDE SEQUENCE [LARGE SCALE GENOMIC DNA]</scope>
    <source>
        <strain evidence="2 3">DSM 22012</strain>
    </source>
</reference>
<dbReference type="AlphaFoldDB" id="A0A1H6DGP1"/>